<dbReference type="AlphaFoldDB" id="A0A4Y7KJY3"/>
<keyword evidence="2" id="KW-1185">Reference proteome</keyword>
<evidence type="ECO:0000313" key="2">
    <source>
        <dbReference type="Proteomes" id="UP000316621"/>
    </source>
</evidence>
<evidence type="ECO:0000313" key="1">
    <source>
        <dbReference type="EMBL" id="RZC73654.1"/>
    </source>
</evidence>
<dbReference type="Proteomes" id="UP000316621">
    <property type="component" value="Chromosome 8"/>
</dbReference>
<reference evidence="1 2" key="1">
    <citation type="journal article" date="2018" name="Science">
        <title>The opium poppy genome and morphinan production.</title>
        <authorList>
            <person name="Guo L."/>
            <person name="Winzer T."/>
            <person name="Yang X."/>
            <person name="Li Y."/>
            <person name="Ning Z."/>
            <person name="He Z."/>
            <person name="Teodor R."/>
            <person name="Lu Y."/>
            <person name="Bowser T.A."/>
            <person name="Graham I.A."/>
            <person name="Ye K."/>
        </authorList>
    </citation>
    <scope>NUCLEOTIDE SEQUENCE [LARGE SCALE GENOMIC DNA]</scope>
    <source>
        <strain evidence="2">cv. HN1</strain>
        <tissue evidence="1">Leaves</tissue>
    </source>
</reference>
<dbReference type="Gramene" id="RZC73654">
    <property type="protein sequence ID" value="RZC73654"/>
    <property type="gene ID" value="C5167_049133"/>
</dbReference>
<accession>A0A4Y7KJY3</accession>
<name>A0A4Y7KJY3_PAPSO</name>
<gene>
    <name evidence="1" type="ORF">C5167_049133</name>
</gene>
<protein>
    <submittedName>
        <fullName evidence="1">Uncharacterized protein</fullName>
    </submittedName>
</protein>
<dbReference type="EMBL" id="CM010722">
    <property type="protein sequence ID" value="RZC73654.1"/>
    <property type="molecule type" value="Genomic_DNA"/>
</dbReference>
<sequence>MALSCLPLNVKARQCKVDMPIARFNLRFEVEDHAGAPVFVALDSQVQKLVCQKAAELIGAMKLI</sequence>
<organism evidence="1 2">
    <name type="scientific">Papaver somniferum</name>
    <name type="common">Opium poppy</name>
    <dbReference type="NCBI Taxonomy" id="3469"/>
    <lineage>
        <taxon>Eukaryota</taxon>
        <taxon>Viridiplantae</taxon>
        <taxon>Streptophyta</taxon>
        <taxon>Embryophyta</taxon>
        <taxon>Tracheophyta</taxon>
        <taxon>Spermatophyta</taxon>
        <taxon>Magnoliopsida</taxon>
        <taxon>Ranunculales</taxon>
        <taxon>Papaveraceae</taxon>
        <taxon>Papaveroideae</taxon>
        <taxon>Papaver</taxon>
    </lineage>
</organism>
<proteinExistence type="predicted"/>